<name>A0A430AR21_9ENTE</name>
<evidence type="ECO:0000313" key="2">
    <source>
        <dbReference type="EMBL" id="RSU10485.1"/>
    </source>
</evidence>
<dbReference type="PANTHER" id="PTHR40398">
    <property type="entry name" value="PTS SYSTEM GLUCITOL/SORBITOL-SPECIFIC EIIA COMPONENT"/>
    <property type="match status" value="1"/>
</dbReference>
<accession>A0A430AR21</accession>
<dbReference type="PANTHER" id="PTHR40398:SF1">
    <property type="entry name" value="PTS SYSTEM GLUCITOL_SORBITOL-SPECIFIC EIIA COMPONENT"/>
    <property type="match status" value="1"/>
</dbReference>
<proteinExistence type="predicted"/>
<dbReference type="PROSITE" id="PS51097">
    <property type="entry name" value="PTS_EIIA_TYPE_5"/>
    <property type="match status" value="1"/>
</dbReference>
<gene>
    <name evidence="2" type="ORF">CBF27_10615</name>
</gene>
<dbReference type="Pfam" id="PF03829">
    <property type="entry name" value="PTSIIA_gutA"/>
    <property type="match status" value="1"/>
</dbReference>
<dbReference type="InterPro" id="IPR036665">
    <property type="entry name" value="PTS_IIA_glucitol/sorbitol_sf"/>
</dbReference>
<organism evidence="2 3">
    <name type="scientific">Vagococcus acidifermentans</name>
    <dbReference type="NCBI Taxonomy" id="564710"/>
    <lineage>
        <taxon>Bacteria</taxon>
        <taxon>Bacillati</taxon>
        <taxon>Bacillota</taxon>
        <taxon>Bacilli</taxon>
        <taxon>Lactobacillales</taxon>
        <taxon>Enterococcaceae</taxon>
        <taxon>Vagococcus</taxon>
    </lineage>
</organism>
<dbReference type="GO" id="GO:0016301">
    <property type="term" value="F:kinase activity"/>
    <property type="evidence" value="ECO:0007669"/>
    <property type="project" value="TreeGrafter"/>
</dbReference>
<dbReference type="OrthoDB" id="5113885at2"/>
<dbReference type="GO" id="GO:0005737">
    <property type="term" value="C:cytoplasm"/>
    <property type="evidence" value="ECO:0007669"/>
    <property type="project" value="InterPro"/>
</dbReference>
<dbReference type="SUPFAM" id="SSF141530">
    <property type="entry name" value="PTSIIA/GutA-like"/>
    <property type="match status" value="1"/>
</dbReference>
<reference evidence="2 3" key="1">
    <citation type="submission" date="2017-05" db="EMBL/GenBank/DDBJ databases">
        <title>Vagococcus spp. assemblies.</title>
        <authorList>
            <person name="Gulvik C.A."/>
        </authorList>
    </citation>
    <scope>NUCLEOTIDE SEQUENCE [LARGE SCALE GENOMIC DNA]</scope>
    <source>
        <strain evidence="2 3">LMG 24798</strain>
    </source>
</reference>
<protein>
    <submittedName>
        <fullName evidence="2">PTS sorbitol transporter subunit IIA</fullName>
    </submittedName>
</protein>
<comment type="caution">
    <text evidence="2">The sequence shown here is derived from an EMBL/GenBank/DDBJ whole genome shotgun (WGS) entry which is preliminary data.</text>
</comment>
<dbReference type="InterPro" id="IPR004716">
    <property type="entry name" value="PTS_IIA_glucitol/sorbitol-sp"/>
</dbReference>
<dbReference type="GO" id="GO:0009401">
    <property type="term" value="P:phosphoenolpyruvate-dependent sugar phosphotransferase system"/>
    <property type="evidence" value="ECO:0007669"/>
    <property type="project" value="InterPro"/>
</dbReference>
<sequence>MSVYHTTVTHIGSEAALFKEEKMIILFGKDAPESLADYCYNIDVNRVHSDILPGMTIQFDDRAYRVTAVGEVAAKNLASLGHVTIKFNGNDEAELPGTIHVEALALPEIVVGTHISID</sequence>
<dbReference type="EMBL" id="NGKC01000012">
    <property type="protein sequence ID" value="RSU10485.1"/>
    <property type="molecule type" value="Genomic_DNA"/>
</dbReference>
<comment type="caution">
    <text evidence="1">Lacks conserved residue(s) required for the propagation of feature annotation.</text>
</comment>
<dbReference type="Proteomes" id="UP000286773">
    <property type="component" value="Unassembled WGS sequence"/>
</dbReference>
<dbReference type="RefSeq" id="WP_126814288.1">
    <property type="nucleotide sequence ID" value="NZ_NGKC01000012.1"/>
</dbReference>
<evidence type="ECO:0000313" key="3">
    <source>
        <dbReference type="Proteomes" id="UP000286773"/>
    </source>
</evidence>
<dbReference type="Gene3D" id="2.40.33.40">
    <property type="entry name" value="Phosphotransferase system, glucitol/sorbitol-specific IIA component"/>
    <property type="match status" value="1"/>
</dbReference>
<keyword evidence="3" id="KW-1185">Reference proteome</keyword>
<dbReference type="AlphaFoldDB" id="A0A430AR21"/>
<evidence type="ECO:0000256" key="1">
    <source>
        <dbReference type="PROSITE-ProRule" id="PRU00420"/>
    </source>
</evidence>
<dbReference type="GO" id="GO:0008982">
    <property type="term" value="F:protein-N(PI)-phosphohistidine-sugar phosphotransferase activity"/>
    <property type="evidence" value="ECO:0007669"/>
    <property type="project" value="InterPro"/>
</dbReference>